<gene>
    <name evidence="1" type="ORF">SAMN05661093_07794</name>
</gene>
<reference evidence="1 2" key="1">
    <citation type="submission" date="2017-04" db="EMBL/GenBank/DDBJ databases">
        <authorList>
            <person name="Afonso C.L."/>
            <person name="Miller P.J."/>
            <person name="Scott M.A."/>
            <person name="Spackman E."/>
            <person name="Goraichik I."/>
            <person name="Dimitrov K.M."/>
            <person name="Suarez D.L."/>
            <person name="Swayne D.E."/>
        </authorList>
    </citation>
    <scope>NUCLEOTIDE SEQUENCE [LARGE SCALE GENOMIC DNA]</scope>
    <source>
        <strain evidence="1 2">DSM 43828</strain>
    </source>
</reference>
<evidence type="ECO:0000313" key="2">
    <source>
        <dbReference type="Proteomes" id="UP000192674"/>
    </source>
</evidence>
<name>A0A1W2FMA3_KIBAR</name>
<dbReference type="Proteomes" id="UP000192674">
    <property type="component" value="Unassembled WGS sequence"/>
</dbReference>
<protein>
    <submittedName>
        <fullName evidence="1">Uncharacterized protein</fullName>
    </submittedName>
</protein>
<dbReference type="RefSeq" id="WP_143446889.1">
    <property type="nucleotide sequence ID" value="NZ_FWXV01000008.1"/>
</dbReference>
<accession>A0A1W2FMA3</accession>
<dbReference type="AlphaFoldDB" id="A0A1W2FMA3"/>
<keyword evidence="2" id="KW-1185">Reference proteome</keyword>
<organism evidence="1 2">
    <name type="scientific">Kibdelosporangium aridum</name>
    <dbReference type="NCBI Taxonomy" id="2030"/>
    <lineage>
        <taxon>Bacteria</taxon>
        <taxon>Bacillati</taxon>
        <taxon>Actinomycetota</taxon>
        <taxon>Actinomycetes</taxon>
        <taxon>Pseudonocardiales</taxon>
        <taxon>Pseudonocardiaceae</taxon>
        <taxon>Kibdelosporangium</taxon>
    </lineage>
</organism>
<evidence type="ECO:0000313" key="1">
    <source>
        <dbReference type="EMBL" id="SMD23013.1"/>
    </source>
</evidence>
<dbReference type="EMBL" id="FWXV01000008">
    <property type="protein sequence ID" value="SMD23013.1"/>
    <property type="molecule type" value="Genomic_DNA"/>
</dbReference>
<sequence>MTHSRSMLPKYKGAHEWDEGASFLSDSPGRSLVAASRSGPTAASRNGLREVGPGVGTVLGGGAAAVAELFEVALVARLWDCAASAVTIPVPRLRGDRLSRLESRAGAQ</sequence>
<proteinExistence type="predicted"/>